<feature type="domain" description="Acyltransferase 3" evidence="2">
    <location>
        <begin position="11"/>
        <end position="364"/>
    </location>
</feature>
<feature type="transmembrane region" description="Helical" evidence="1">
    <location>
        <begin position="12"/>
        <end position="32"/>
    </location>
</feature>
<dbReference type="PANTHER" id="PTHR23028">
    <property type="entry name" value="ACETYLTRANSFERASE"/>
    <property type="match status" value="1"/>
</dbReference>
<feature type="transmembrane region" description="Helical" evidence="1">
    <location>
        <begin position="52"/>
        <end position="74"/>
    </location>
</feature>
<reference evidence="3 4" key="1">
    <citation type="submission" date="2012-11" db="EMBL/GenBank/DDBJ databases">
        <title>Whole genome sequence of Acidocella aminolytica 101 = DSM 11237.</title>
        <authorList>
            <person name="Azuma Y."/>
            <person name="Higashiura N."/>
            <person name="Hirakawa H."/>
            <person name="Matsushita K."/>
        </authorList>
    </citation>
    <scope>NUCLEOTIDE SEQUENCE [LARGE SCALE GENOMIC DNA]</scope>
    <source>
        <strain evidence="4">101 / DSM 11237</strain>
    </source>
</reference>
<dbReference type="InterPro" id="IPR050879">
    <property type="entry name" value="Acyltransferase_3"/>
</dbReference>
<dbReference type="GO" id="GO:0016747">
    <property type="term" value="F:acyltransferase activity, transferring groups other than amino-acyl groups"/>
    <property type="evidence" value="ECO:0007669"/>
    <property type="project" value="InterPro"/>
</dbReference>
<feature type="transmembrane region" description="Helical" evidence="1">
    <location>
        <begin position="95"/>
        <end position="115"/>
    </location>
</feature>
<feature type="transmembrane region" description="Helical" evidence="1">
    <location>
        <begin position="245"/>
        <end position="266"/>
    </location>
</feature>
<accession>A0A0D6PH30</accession>
<feature type="transmembrane region" description="Helical" evidence="1">
    <location>
        <begin position="278"/>
        <end position="296"/>
    </location>
</feature>
<evidence type="ECO:0000313" key="4">
    <source>
        <dbReference type="Proteomes" id="UP000032668"/>
    </source>
</evidence>
<dbReference type="Pfam" id="PF01757">
    <property type="entry name" value="Acyl_transf_3"/>
    <property type="match status" value="1"/>
</dbReference>
<dbReference type="OrthoDB" id="9796461at2"/>
<organism evidence="3 4">
    <name type="scientific">Acidocella aminolytica 101 = DSM 11237</name>
    <dbReference type="NCBI Taxonomy" id="1120923"/>
    <lineage>
        <taxon>Bacteria</taxon>
        <taxon>Pseudomonadati</taxon>
        <taxon>Pseudomonadota</taxon>
        <taxon>Alphaproteobacteria</taxon>
        <taxon>Acetobacterales</taxon>
        <taxon>Acidocellaceae</taxon>
        <taxon>Acidocella</taxon>
    </lineage>
</organism>
<feature type="transmembrane region" description="Helical" evidence="1">
    <location>
        <begin position="342"/>
        <end position="368"/>
    </location>
</feature>
<keyword evidence="4" id="KW-1185">Reference proteome</keyword>
<evidence type="ECO:0000259" key="2">
    <source>
        <dbReference type="Pfam" id="PF01757"/>
    </source>
</evidence>
<keyword evidence="1" id="KW-1133">Transmembrane helix</keyword>
<keyword evidence="3" id="KW-0808">Transferase</keyword>
<keyword evidence="1" id="KW-0812">Transmembrane</keyword>
<dbReference type="Proteomes" id="UP000032668">
    <property type="component" value="Unassembled WGS sequence"/>
</dbReference>
<keyword evidence="1" id="KW-0472">Membrane</keyword>
<dbReference type="RefSeq" id="WP_048879359.1">
    <property type="nucleotide sequence ID" value="NZ_BANC01000064.1"/>
</dbReference>
<feature type="transmembrane region" description="Helical" evidence="1">
    <location>
        <begin position="175"/>
        <end position="193"/>
    </location>
</feature>
<protein>
    <submittedName>
        <fullName evidence="3">Acyltransferase 3</fullName>
    </submittedName>
</protein>
<sequence>MAEDARKLIPLEGLRGIAAAIVVLYHLVLAFTPKGVGAVPHGYGLLDVLTQFTLGMLNGGAAVAVFFVLSGFILSLPFARDRRFARVLAAVLKRWPRLAGLTVIACLFAFVLITWSGHEYKDAAQVIGAGWLGSHGNAPIRPEQLTWEEALREGLVNVFTKGEVKFDSPLWTMRIELFGSFAIFLAAPMLFALRSWWVRLGLVVLAVYLSGTAYPFTFFSDFLAGAVLALLYAEDKLPELGNKAAWVLGGLGLYLFSFTYEQALLIHAPLKLFLSDKYCHFVWDAGAALMIVVLLGNAAVRRVFSGRWAVWLGLMSFPVYLLHGPILLSAGSVAFMDEVGRLGMAGAALTAAVSSILLTVLCALPLVWVDRHWTGLLSRLTRPFTRRAAMA</sequence>
<evidence type="ECO:0000256" key="1">
    <source>
        <dbReference type="SAM" id="Phobius"/>
    </source>
</evidence>
<dbReference type="AlphaFoldDB" id="A0A0D6PH30"/>
<comment type="caution">
    <text evidence="3">The sequence shown here is derived from an EMBL/GenBank/DDBJ whole genome shotgun (WGS) entry which is preliminary data.</text>
</comment>
<dbReference type="STRING" id="1120923.SAMN02746095_02796"/>
<dbReference type="InterPro" id="IPR002656">
    <property type="entry name" value="Acyl_transf_3_dom"/>
</dbReference>
<evidence type="ECO:0000313" key="3">
    <source>
        <dbReference type="EMBL" id="GAN80977.1"/>
    </source>
</evidence>
<dbReference type="EMBL" id="BANC01000064">
    <property type="protein sequence ID" value="GAN80977.1"/>
    <property type="molecule type" value="Genomic_DNA"/>
</dbReference>
<name>A0A0D6PH30_9PROT</name>
<feature type="transmembrane region" description="Helical" evidence="1">
    <location>
        <begin position="308"/>
        <end position="330"/>
    </location>
</feature>
<keyword evidence="3" id="KW-0012">Acyltransferase</keyword>
<gene>
    <name evidence="3" type="ORF">Aam_066_041</name>
</gene>
<proteinExistence type="predicted"/>
<dbReference type="PANTHER" id="PTHR23028:SF134">
    <property type="entry name" value="PUTATIVE (AFU_ORTHOLOGUE AFUA_4G08520)-RELATED"/>
    <property type="match status" value="1"/>
</dbReference>
<feature type="transmembrane region" description="Helical" evidence="1">
    <location>
        <begin position="200"/>
        <end position="233"/>
    </location>
</feature>